<proteinExistence type="predicted"/>
<accession>A0A161VRC8</accession>
<gene>
    <name evidence="1" type="ORF">CI238_02114</name>
</gene>
<name>A0A161VRC8_COLIC</name>
<dbReference type="STRING" id="1573173.A0A161VRC8"/>
<organism evidence="1 2">
    <name type="scientific">Colletotrichum incanum</name>
    <name type="common">Soybean anthracnose fungus</name>
    <dbReference type="NCBI Taxonomy" id="1573173"/>
    <lineage>
        <taxon>Eukaryota</taxon>
        <taxon>Fungi</taxon>
        <taxon>Dikarya</taxon>
        <taxon>Ascomycota</taxon>
        <taxon>Pezizomycotina</taxon>
        <taxon>Sordariomycetes</taxon>
        <taxon>Hypocreomycetidae</taxon>
        <taxon>Glomerellales</taxon>
        <taxon>Glomerellaceae</taxon>
        <taxon>Colletotrichum</taxon>
        <taxon>Colletotrichum spaethianum species complex</taxon>
    </lineage>
</organism>
<dbReference type="Proteomes" id="UP000076584">
    <property type="component" value="Unassembled WGS sequence"/>
</dbReference>
<comment type="caution">
    <text evidence="1">The sequence shown here is derived from an EMBL/GenBank/DDBJ whole genome shotgun (WGS) entry which is preliminary data.</text>
</comment>
<dbReference type="SUPFAM" id="SSF53474">
    <property type="entry name" value="alpha/beta-Hydrolases"/>
    <property type="match status" value="1"/>
</dbReference>
<evidence type="ECO:0000313" key="2">
    <source>
        <dbReference type="Proteomes" id="UP000076584"/>
    </source>
</evidence>
<keyword evidence="2" id="KW-1185">Reference proteome</keyword>
<protein>
    <submittedName>
        <fullName evidence="1">Pigment biosynthesis protein ayg1</fullName>
    </submittedName>
</protein>
<dbReference type="InterPro" id="IPR029058">
    <property type="entry name" value="AB_hydrolase_fold"/>
</dbReference>
<evidence type="ECO:0000313" key="1">
    <source>
        <dbReference type="EMBL" id="KZL79764.1"/>
    </source>
</evidence>
<dbReference type="Gene3D" id="3.40.50.1820">
    <property type="entry name" value="alpha/beta hydrolase"/>
    <property type="match status" value="1"/>
</dbReference>
<dbReference type="AlphaFoldDB" id="A0A161VRC8"/>
<reference evidence="1 2" key="1">
    <citation type="submission" date="2015-06" db="EMBL/GenBank/DDBJ databases">
        <title>Survival trade-offs in plant roots during colonization by closely related pathogenic and mutualistic fungi.</title>
        <authorList>
            <person name="Hacquard S."/>
            <person name="Kracher B."/>
            <person name="Hiruma K."/>
            <person name="Weinman A."/>
            <person name="Muench P."/>
            <person name="Garrido Oter R."/>
            <person name="Ver Loren van Themaat E."/>
            <person name="Dallerey J.-F."/>
            <person name="Damm U."/>
            <person name="Henrissat B."/>
            <person name="Lespinet O."/>
            <person name="Thon M."/>
            <person name="Kemen E."/>
            <person name="McHardy A.C."/>
            <person name="Schulze-Lefert P."/>
            <person name="O'Connell R.J."/>
        </authorList>
    </citation>
    <scope>NUCLEOTIDE SEQUENCE [LARGE SCALE GENOMIC DNA]</scope>
    <source>
        <strain evidence="1 2">MAFF 238704</strain>
    </source>
</reference>
<sequence length="270" mass="30376">MAKKLELKADETLQQEDTRSVPAPYISEPHTLYVLRGFSILRRTHALTTWSSDRRGCGRKPCIWRPDARDTRIKKWPAVLLLISLDSYRPDFTIIYNELPSDERAVIPGTADCSADSADPESPDRLWSSMSQWMERDSRFDMSHLLCLGLRTGGYYAIRIAHKQKDRLLGSIAEDGRPRVPVSTLAGIAMKNEFGSVQRYKEGVQRKFSLLELGVIQKPSTILLLLNGTLDGLMPVEDSLTLFAYGSPKEARFSPNALHMGNLPISIVFP</sequence>
<dbReference type="EMBL" id="LFIW01002023">
    <property type="protein sequence ID" value="KZL79764.1"/>
    <property type="molecule type" value="Genomic_DNA"/>
</dbReference>